<protein>
    <submittedName>
        <fullName evidence="1">Uncharacterized protein</fullName>
    </submittedName>
</protein>
<comment type="caution">
    <text evidence="1">The sequence shown here is derived from an EMBL/GenBank/DDBJ whole genome shotgun (WGS) entry which is preliminary data.</text>
</comment>
<gene>
    <name evidence="1" type="ORF">LCOR_02386.1</name>
</gene>
<dbReference type="Proteomes" id="UP000027586">
    <property type="component" value="Unassembled WGS sequence"/>
</dbReference>
<name>A0A068RLS3_9FUNG</name>
<sequence length="284" mass="31685">MTTENHALSPILPGKGGALEEITLSVLQFFIFHHMQARYFLRLGSNDTQNAKTILEFCILQLQQKRLQCNQAVEELLGPEATFPLRPWALIFTKNKAALEQALRAMSQDMKADGSRWEDRRWLEGIRICTVENTPQLKAVLCALHLSGNGGGGGSGSGSDLLSWIQRDHGNQPPCLIVAMDLLRLVSSIPDGNDCQDVQHDGLCKVLSLLVETSNYLTKQKRQFWDDGLGCNIGLSTDLLITDNNYLADRPPKEILADNSRARVIERLYNILTAYVEWLPVGNN</sequence>
<reference evidence="1" key="1">
    <citation type="submission" date="2013-08" db="EMBL/GenBank/DDBJ databases">
        <title>Gene expansion shapes genome architecture in the human pathogen Lichtheimia corymbifera: an evolutionary genomics analysis in the ancient terrestrial Mucorales (Mucoromycotina).</title>
        <authorList>
            <person name="Schwartze V.U."/>
            <person name="Winter S."/>
            <person name="Shelest E."/>
            <person name="Marcet-Houben M."/>
            <person name="Horn F."/>
            <person name="Wehner S."/>
            <person name="Hoffmann K."/>
            <person name="Riege K."/>
            <person name="Sammeth M."/>
            <person name="Nowrousian M."/>
            <person name="Valiante V."/>
            <person name="Linde J."/>
            <person name="Jacobsen I.D."/>
            <person name="Marz M."/>
            <person name="Brakhage A.A."/>
            <person name="Gabaldon T."/>
            <person name="Bocker S."/>
            <person name="Voigt K."/>
        </authorList>
    </citation>
    <scope>NUCLEOTIDE SEQUENCE [LARGE SCALE GENOMIC DNA]</scope>
    <source>
        <strain evidence="1">FSU 9682</strain>
    </source>
</reference>
<dbReference type="VEuPathDB" id="FungiDB:LCOR_02386.1"/>
<dbReference type="AlphaFoldDB" id="A0A068RLS3"/>
<accession>A0A068RLS3</accession>
<dbReference type="EMBL" id="CBTN010000007">
    <property type="protein sequence ID" value="CDH50680.1"/>
    <property type="molecule type" value="Genomic_DNA"/>
</dbReference>
<proteinExistence type="predicted"/>
<dbReference type="OrthoDB" id="2378114at2759"/>
<keyword evidence="2" id="KW-1185">Reference proteome</keyword>
<evidence type="ECO:0000313" key="1">
    <source>
        <dbReference type="EMBL" id="CDH50680.1"/>
    </source>
</evidence>
<evidence type="ECO:0000313" key="2">
    <source>
        <dbReference type="Proteomes" id="UP000027586"/>
    </source>
</evidence>
<organism evidence="1 2">
    <name type="scientific">Lichtheimia corymbifera JMRC:FSU:9682</name>
    <dbReference type="NCBI Taxonomy" id="1263082"/>
    <lineage>
        <taxon>Eukaryota</taxon>
        <taxon>Fungi</taxon>
        <taxon>Fungi incertae sedis</taxon>
        <taxon>Mucoromycota</taxon>
        <taxon>Mucoromycotina</taxon>
        <taxon>Mucoromycetes</taxon>
        <taxon>Mucorales</taxon>
        <taxon>Lichtheimiaceae</taxon>
        <taxon>Lichtheimia</taxon>
    </lineage>
</organism>